<name>A0A9W7G0M6_9STRA</name>
<organism evidence="3 4">
    <name type="scientific">Triparma columacea</name>
    <dbReference type="NCBI Taxonomy" id="722753"/>
    <lineage>
        <taxon>Eukaryota</taxon>
        <taxon>Sar</taxon>
        <taxon>Stramenopiles</taxon>
        <taxon>Ochrophyta</taxon>
        <taxon>Bolidophyceae</taxon>
        <taxon>Parmales</taxon>
        <taxon>Triparmaceae</taxon>
        <taxon>Triparma</taxon>
    </lineage>
</organism>
<gene>
    <name evidence="3" type="ORF">TrCOL_g3101</name>
</gene>
<reference evidence="4" key="1">
    <citation type="journal article" date="2023" name="Commun. Biol.">
        <title>Genome analysis of Parmales, the sister group of diatoms, reveals the evolutionary specialization of diatoms from phago-mixotrophs to photoautotrophs.</title>
        <authorList>
            <person name="Ban H."/>
            <person name="Sato S."/>
            <person name="Yoshikawa S."/>
            <person name="Yamada K."/>
            <person name="Nakamura Y."/>
            <person name="Ichinomiya M."/>
            <person name="Sato N."/>
            <person name="Blanc-Mathieu R."/>
            <person name="Endo H."/>
            <person name="Kuwata A."/>
            <person name="Ogata H."/>
        </authorList>
    </citation>
    <scope>NUCLEOTIDE SEQUENCE [LARGE SCALE GENOMIC DNA]</scope>
</reference>
<dbReference type="Proteomes" id="UP001165065">
    <property type="component" value="Unassembled WGS sequence"/>
</dbReference>
<dbReference type="InterPro" id="IPR035969">
    <property type="entry name" value="Rab-GAP_TBC_sf"/>
</dbReference>
<dbReference type="EMBL" id="BRYA01000627">
    <property type="protein sequence ID" value="GMI26349.1"/>
    <property type="molecule type" value="Genomic_DNA"/>
</dbReference>
<dbReference type="Pfam" id="PF00566">
    <property type="entry name" value="RabGAP-TBC"/>
    <property type="match status" value="1"/>
</dbReference>
<dbReference type="InterPro" id="IPR000195">
    <property type="entry name" value="Rab-GAP-TBC_dom"/>
</dbReference>
<evidence type="ECO:0000256" key="1">
    <source>
        <dbReference type="SAM" id="MobiDB-lite"/>
    </source>
</evidence>
<feature type="region of interest" description="Disordered" evidence="1">
    <location>
        <begin position="42"/>
        <end position="70"/>
    </location>
</feature>
<comment type="caution">
    <text evidence="3">The sequence shown here is derived from an EMBL/GenBank/DDBJ whole genome shotgun (WGS) entry which is preliminary data.</text>
</comment>
<dbReference type="AlphaFoldDB" id="A0A9W7G0M6"/>
<feature type="domain" description="Rab-GAP TBC" evidence="2">
    <location>
        <begin position="80"/>
        <end position="171"/>
    </location>
</feature>
<protein>
    <recommendedName>
        <fullName evidence="2">Rab-GAP TBC domain-containing protein</fullName>
    </recommendedName>
</protein>
<evidence type="ECO:0000313" key="3">
    <source>
        <dbReference type="EMBL" id="GMI26349.1"/>
    </source>
</evidence>
<accession>A0A9W7G0M6</accession>
<dbReference type="Gene3D" id="1.10.8.270">
    <property type="entry name" value="putative rabgap domain of human tbc1 domain family member 14 like domains"/>
    <property type="match status" value="1"/>
</dbReference>
<keyword evidence="4" id="KW-1185">Reference proteome</keyword>
<proteinExistence type="predicted"/>
<dbReference type="SUPFAM" id="SSF47923">
    <property type="entry name" value="Ypt/Rab-GAP domain of gyp1p"/>
    <property type="match status" value="1"/>
</dbReference>
<sequence length="228" mass="25972">MASIAQRWLESCIGVNDDYTNDAVLIKLSDTYLKLLESHLPSVHGSTSESEDPLVLDDPLSSARNSSEGDVDDTWKKFYSANELLNEIKIDLSRLYINSVPPTYFHDSPAVVESIQNILFLSCTLLHPSISYRQGMHELCGLIYYAISEDPHGVPPQHVEAAAWNVFDAVLNSVVSLYDPRTVEQLTEQQERINMKNRVQPKTRPVHTCELIFQRLKLIDRPLHERIR</sequence>
<evidence type="ECO:0000313" key="4">
    <source>
        <dbReference type="Proteomes" id="UP001165065"/>
    </source>
</evidence>
<evidence type="ECO:0000259" key="2">
    <source>
        <dbReference type="Pfam" id="PF00566"/>
    </source>
</evidence>
<dbReference type="OrthoDB" id="27140at2759"/>